<evidence type="ECO:0000313" key="2">
    <source>
        <dbReference type="EMBL" id="KAK3259815.1"/>
    </source>
</evidence>
<dbReference type="EMBL" id="LGRX02018448">
    <property type="protein sequence ID" value="KAK3259815.1"/>
    <property type="molecule type" value="Genomic_DNA"/>
</dbReference>
<feature type="non-terminal residue" evidence="2">
    <location>
        <position position="221"/>
    </location>
</feature>
<protein>
    <recommendedName>
        <fullName evidence="1">HD/PDEase domain-containing protein</fullName>
    </recommendedName>
</protein>
<dbReference type="PANTHER" id="PTHR11373">
    <property type="entry name" value="DEOXYNUCLEOSIDE TRIPHOSPHATE TRIPHOSPHOHYDROLASE"/>
    <property type="match status" value="1"/>
</dbReference>
<dbReference type="InterPro" id="IPR006674">
    <property type="entry name" value="HD_domain"/>
</dbReference>
<dbReference type="Pfam" id="PF01966">
    <property type="entry name" value="HD"/>
    <property type="match status" value="1"/>
</dbReference>
<dbReference type="SMART" id="SM00471">
    <property type="entry name" value="HDc"/>
    <property type="match status" value="1"/>
</dbReference>
<dbReference type="SUPFAM" id="SSF109604">
    <property type="entry name" value="HD-domain/PDEase-like"/>
    <property type="match status" value="1"/>
</dbReference>
<evidence type="ECO:0000259" key="1">
    <source>
        <dbReference type="SMART" id="SM00471"/>
    </source>
</evidence>
<sequence length="221" mass="25061">MEDDDDFAISMSQAVHQPPEVTLARQAVGGSGHAHEERTRGKIYNDPIWGHIYLNPECNDVIDTPQFQRLRELKQLGTSYYVFPGATHNRFEHSIGVCHKSKETVELIKAFQPELEIDKIDIQAVAYAGLCHDLGHGPFSHVFENEFLSVRLAGQEFPKHEENSAKMFDYLVDYNQLEIDADVISRVKSLITSAEEEHGVMPKSWTHGKSFLREIVANGRN</sequence>
<gene>
    <name evidence="2" type="ORF">CYMTET_31200</name>
</gene>
<dbReference type="InterPro" id="IPR050135">
    <property type="entry name" value="dGTPase-like"/>
</dbReference>
<organism evidence="2 3">
    <name type="scientific">Cymbomonas tetramitiformis</name>
    <dbReference type="NCBI Taxonomy" id="36881"/>
    <lineage>
        <taxon>Eukaryota</taxon>
        <taxon>Viridiplantae</taxon>
        <taxon>Chlorophyta</taxon>
        <taxon>Pyramimonadophyceae</taxon>
        <taxon>Pyramimonadales</taxon>
        <taxon>Pyramimonadaceae</taxon>
        <taxon>Cymbomonas</taxon>
    </lineage>
</organism>
<dbReference type="CDD" id="cd00077">
    <property type="entry name" value="HDc"/>
    <property type="match status" value="1"/>
</dbReference>
<dbReference type="AlphaFoldDB" id="A0AAE0FI04"/>
<keyword evidence="3" id="KW-1185">Reference proteome</keyword>
<comment type="caution">
    <text evidence="2">The sequence shown here is derived from an EMBL/GenBank/DDBJ whole genome shotgun (WGS) entry which is preliminary data.</text>
</comment>
<dbReference type="InterPro" id="IPR003607">
    <property type="entry name" value="HD/PDEase_dom"/>
</dbReference>
<dbReference type="GO" id="GO:0005634">
    <property type="term" value="C:nucleus"/>
    <property type="evidence" value="ECO:0007669"/>
    <property type="project" value="TreeGrafter"/>
</dbReference>
<name>A0AAE0FI04_9CHLO</name>
<dbReference type="Proteomes" id="UP001190700">
    <property type="component" value="Unassembled WGS sequence"/>
</dbReference>
<dbReference type="GO" id="GO:0006203">
    <property type="term" value="P:dGTP catabolic process"/>
    <property type="evidence" value="ECO:0007669"/>
    <property type="project" value="TreeGrafter"/>
</dbReference>
<evidence type="ECO:0000313" key="3">
    <source>
        <dbReference type="Proteomes" id="UP001190700"/>
    </source>
</evidence>
<dbReference type="Gene3D" id="1.10.3210.10">
    <property type="entry name" value="Hypothetical protein af1432"/>
    <property type="match status" value="1"/>
</dbReference>
<accession>A0AAE0FI04</accession>
<proteinExistence type="predicted"/>
<dbReference type="PANTHER" id="PTHR11373:SF4">
    <property type="entry name" value="DEOXYNUCLEOSIDE TRIPHOSPHATE TRIPHOSPHOHYDROLASE SAMHD1"/>
    <property type="match status" value="1"/>
</dbReference>
<reference evidence="2 3" key="1">
    <citation type="journal article" date="2015" name="Genome Biol. Evol.">
        <title>Comparative Genomics of a Bacterivorous Green Alga Reveals Evolutionary Causalities and Consequences of Phago-Mixotrophic Mode of Nutrition.</title>
        <authorList>
            <person name="Burns J.A."/>
            <person name="Paasch A."/>
            <person name="Narechania A."/>
            <person name="Kim E."/>
        </authorList>
    </citation>
    <scope>NUCLEOTIDE SEQUENCE [LARGE SCALE GENOMIC DNA]</scope>
    <source>
        <strain evidence="2 3">PLY_AMNH</strain>
    </source>
</reference>
<feature type="domain" description="HD/PDEase" evidence="1">
    <location>
        <begin position="86"/>
        <end position="196"/>
    </location>
</feature>
<dbReference type="GO" id="GO:0008832">
    <property type="term" value="F:dGTPase activity"/>
    <property type="evidence" value="ECO:0007669"/>
    <property type="project" value="TreeGrafter"/>
</dbReference>